<name>A0A6J6ITQ3_9ZZZZ</name>
<evidence type="ECO:0000313" key="1">
    <source>
        <dbReference type="EMBL" id="CAB4627814.1"/>
    </source>
</evidence>
<dbReference type="InterPro" id="IPR023393">
    <property type="entry name" value="START-like_dom_sf"/>
</dbReference>
<sequence>MKYSSSVDVPVQASVVRPFVEDLSAYPSWMPMVHQVVPLSDDVWSVELRAKVGVFARSKALRMRRTMNDDNVIVFERDEDDNRQHSAWVMRVLLSPSAVGTSVTIDLSYGGTLWTAGILDRVLASQVDAGKAGLVRMVHSA</sequence>
<dbReference type="EMBL" id="CAEZVQ010000006">
    <property type="protein sequence ID" value="CAB4627814.1"/>
    <property type="molecule type" value="Genomic_DNA"/>
</dbReference>
<dbReference type="Gene3D" id="3.30.530.20">
    <property type="match status" value="1"/>
</dbReference>
<accession>A0A6J6ITQ3</accession>
<protein>
    <submittedName>
        <fullName evidence="1">Unannotated protein</fullName>
    </submittedName>
</protein>
<dbReference type="InterPro" id="IPR019587">
    <property type="entry name" value="Polyketide_cyclase/dehydratase"/>
</dbReference>
<organism evidence="1">
    <name type="scientific">freshwater metagenome</name>
    <dbReference type="NCBI Taxonomy" id="449393"/>
    <lineage>
        <taxon>unclassified sequences</taxon>
        <taxon>metagenomes</taxon>
        <taxon>ecological metagenomes</taxon>
    </lineage>
</organism>
<dbReference type="AlphaFoldDB" id="A0A6J6ITQ3"/>
<dbReference type="Pfam" id="PF10604">
    <property type="entry name" value="Polyketide_cyc2"/>
    <property type="match status" value="1"/>
</dbReference>
<proteinExistence type="predicted"/>
<gene>
    <name evidence="1" type="ORF">UFOPK2086_00137</name>
</gene>
<reference evidence="1" key="1">
    <citation type="submission" date="2020-05" db="EMBL/GenBank/DDBJ databases">
        <authorList>
            <person name="Chiriac C."/>
            <person name="Salcher M."/>
            <person name="Ghai R."/>
            <person name="Kavagutti S V."/>
        </authorList>
    </citation>
    <scope>NUCLEOTIDE SEQUENCE</scope>
</reference>
<dbReference type="CDD" id="cd07812">
    <property type="entry name" value="SRPBCC"/>
    <property type="match status" value="1"/>
</dbReference>
<dbReference type="SUPFAM" id="SSF55961">
    <property type="entry name" value="Bet v1-like"/>
    <property type="match status" value="1"/>
</dbReference>